<keyword evidence="2" id="KW-0238">DNA-binding</keyword>
<dbReference type="InterPro" id="IPR050204">
    <property type="entry name" value="AraC_XylS_family_regulators"/>
</dbReference>
<dbReference type="InterPro" id="IPR018060">
    <property type="entry name" value="HTH_AraC"/>
</dbReference>
<name>A0ABT6WZF6_9ACTN</name>
<evidence type="ECO:0000256" key="2">
    <source>
        <dbReference type="ARBA" id="ARBA00023125"/>
    </source>
</evidence>
<dbReference type="RefSeq" id="WP_282766602.1">
    <property type="nucleotide sequence ID" value="NZ_JASCTH010000041.1"/>
</dbReference>
<comment type="caution">
    <text evidence="5">The sequence shown here is derived from an EMBL/GenBank/DDBJ whole genome shotgun (WGS) entry which is preliminary data.</text>
</comment>
<organism evidence="5 6">
    <name type="scientific">Actinoplanes sandaracinus</name>
    <dbReference type="NCBI Taxonomy" id="3045177"/>
    <lineage>
        <taxon>Bacteria</taxon>
        <taxon>Bacillati</taxon>
        <taxon>Actinomycetota</taxon>
        <taxon>Actinomycetes</taxon>
        <taxon>Micromonosporales</taxon>
        <taxon>Micromonosporaceae</taxon>
        <taxon>Actinoplanes</taxon>
    </lineage>
</organism>
<evidence type="ECO:0000313" key="6">
    <source>
        <dbReference type="Proteomes" id="UP001241758"/>
    </source>
</evidence>
<keyword evidence="1" id="KW-0805">Transcription regulation</keyword>
<feature type="domain" description="HTH araC/xylS-type" evidence="4">
    <location>
        <begin position="218"/>
        <end position="319"/>
    </location>
</feature>
<gene>
    <name evidence="5" type="ORF">QLQ12_41770</name>
</gene>
<evidence type="ECO:0000313" key="5">
    <source>
        <dbReference type="EMBL" id="MDI6105133.1"/>
    </source>
</evidence>
<proteinExistence type="predicted"/>
<keyword evidence="3" id="KW-0804">Transcription</keyword>
<dbReference type="SMART" id="SM00342">
    <property type="entry name" value="HTH_ARAC"/>
    <property type="match status" value="1"/>
</dbReference>
<evidence type="ECO:0000256" key="1">
    <source>
        <dbReference type="ARBA" id="ARBA00023015"/>
    </source>
</evidence>
<dbReference type="InterPro" id="IPR009057">
    <property type="entry name" value="Homeodomain-like_sf"/>
</dbReference>
<keyword evidence="6" id="KW-1185">Reference proteome</keyword>
<evidence type="ECO:0000256" key="3">
    <source>
        <dbReference type="ARBA" id="ARBA00023163"/>
    </source>
</evidence>
<dbReference type="PANTHER" id="PTHR46796:SF12">
    <property type="entry name" value="HTH-TYPE DNA-BINDING TRANSCRIPTIONAL ACTIVATOR EUTR"/>
    <property type="match status" value="1"/>
</dbReference>
<dbReference type="EMBL" id="JASCTH010000041">
    <property type="protein sequence ID" value="MDI6105133.1"/>
    <property type="molecule type" value="Genomic_DNA"/>
</dbReference>
<dbReference type="SUPFAM" id="SSF46689">
    <property type="entry name" value="Homeodomain-like"/>
    <property type="match status" value="2"/>
</dbReference>
<accession>A0ABT6WZF6</accession>
<dbReference type="PROSITE" id="PS01124">
    <property type="entry name" value="HTH_ARAC_FAMILY_2"/>
    <property type="match status" value="1"/>
</dbReference>
<dbReference type="Gene3D" id="1.10.10.60">
    <property type="entry name" value="Homeodomain-like"/>
    <property type="match status" value="1"/>
</dbReference>
<sequence>MVTDAHTTAFQSTDADTIGTYLSDAYGAGMQVRSSEQRPLLRHRRTHTTGFDVDAIAQSATLDFQGEPLPTVVIVATSTARLHRTSGDSDRRYGPGEICLGAYPGLPFTCTWSPGELTTCVLDPAALAHVAAPAPGRHTPLIRFTSLDPLSPAAAAHWRHTHSYVTELLTNSEAAASPLLVATAAHLIATVTLTTFANTALTDPTIEDRHDATPTTLRRAIAYIDENAARDVTVADIAAAANISLRALQLVFRRHRDTTPMAYLRRVRLDHAHHTLATADPGATTVAAVAARWGFTTPRRFAALYRGAYGVPPARTLRDTP</sequence>
<evidence type="ECO:0000259" key="4">
    <source>
        <dbReference type="PROSITE" id="PS01124"/>
    </source>
</evidence>
<dbReference type="Pfam" id="PF12833">
    <property type="entry name" value="HTH_18"/>
    <property type="match status" value="1"/>
</dbReference>
<dbReference type="Proteomes" id="UP001241758">
    <property type="component" value="Unassembled WGS sequence"/>
</dbReference>
<protein>
    <submittedName>
        <fullName evidence="5">AraC family transcriptional regulator</fullName>
    </submittedName>
</protein>
<dbReference type="PANTHER" id="PTHR46796">
    <property type="entry name" value="HTH-TYPE TRANSCRIPTIONAL ACTIVATOR RHAS-RELATED"/>
    <property type="match status" value="1"/>
</dbReference>
<reference evidence="5 6" key="1">
    <citation type="submission" date="2023-05" db="EMBL/GenBank/DDBJ databases">
        <title>Actinoplanes sp. NEAU-A12 genome sequencing.</title>
        <authorList>
            <person name="Wang Z.-S."/>
        </authorList>
    </citation>
    <scope>NUCLEOTIDE SEQUENCE [LARGE SCALE GENOMIC DNA]</scope>
    <source>
        <strain evidence="5 6">NEAU-A12</strain>
    </source>
</reference>